<comment type="caution">
    <text evidence="6">The sequence shown here is derived from an EMBL/GenBank/DDBJ whole genome shotgun (WGS) entry which is preliminary data.</text>
</comment>
<dbReference type="InterPro" id="IPR001173">
    <property type="entry name" value="Glyco_trans_2-like"/>
</dbReference>
<keyword evidence="2" id="KW-0328">Glycosyltransferase</keyword>
<keyword evidence="4" id="KW-1133">Transmembrane helix</keyword>
<dbReference type="EMBL" id="LCLA01000001">
    <property type="protein sequence ID" value="KKU10931.1"/>
    <property type="molecule type" value="Genomic_DNA"/>
</dbReference>
<evidence type="ECO:0000256" key="4">
    <source>
        <dbReference type="SAM" id="Phobius"/>
    </source>
</evidence>
<evidence type="ECO:0000256" key="2">
    <source>
        <dbReference type="ARBA" id="ARBA00022676"/>
    </source>
</evidence>
<evidence type="ECO:0000313" key="6">
    <source>
        <dbReference type="EMBL" id="KKU10931.1"/>
    </source>
</evidence>
<dbReference type="AlphaFoldDB" id="A0A0G1MRF9"/>
<feature type="transmembrane region" description="Helical" evidence="4">
    <location>
        <begin position="244"/>
        <end position="269"/>
    </location>
</feature>
<dbReference type="Proteomes" id="UP000034329">
    <property type="component" value="Unassembled WGS sequence"/>
</dbReference>
<reference evidence="6 7" key="1">
    <citation type="journal article" date="2015" name="Nature">
        <title>rRNA introns, odd ribosomes, and small enigmatic genomes across a large radiation of phyla.</title>
        <authorList>
            <person name="Brown C.T."/>
            <person name="Hug L.A."/>
            <person name="Thomas B.C."/>
            <person name="Sharon I."/>
            <person name="Castelle C.J."/>
            <person name="Singh A."/>
            <person name="Wilkins M.J."/>
            <person name="Williams K.H."/>
            <person name="Banfield J.F."/>
        </authorList>
    </citation>
    <scope>NUCLEOTIDE SEQUENCE [LARGE SCALE GENOMIC DNA]</scope>
</reference>
<keyword evidence="4" id="KW-0812">Transmembrane</keyword>
<dbReference type="PANTHER" id="PTHR43179">
    <property type="entry name" value="RHAMNOSYLTRANSFERASE WBBL"/>
    <property type="match status" value="1"/>
</dbReference>
<feature type="domain" description="Glycosyltransferase 2-like" evidence="5">
    <location>
        <begin position="8"/>
        <end position="176"/>
    </location>
</feature>
<protein>
    <submittedName>
        <fullName evidence="6">Putative glycosyltransferase</fullName>
    </submittedName>
</protein>
<evidence type="ECO:0000313" key="7">
    <source>
        <dbReference type="Proteomes" id="UP000034329"/>
    </source>
</evidence>
<dbReference type="Pfam" id="PF00535">
    <property type="entry name" value="Glycos_transf_2"/>
    <property type="match status" value="1"/>
</dbReference>
<comment type="similarity">
    <text evidence="1">Belongs to the glycosyltransferase 2 family.</text>
</comment>
<dbReference type="GO" id="GO:0016757">
    <property type="term" value="F:glycosyltransferase activity"/>
    <property type="evidence" value="ECO:0007669"/>
    <property type="project" value="UniProtKB-KW"/>
</dbReference>
<keyword evidence="4" id="KW-0472">Membrane</keyword>
<accession>A0A0G1MRF9</accession>
<dbReference type="InterPro" id="IPR029044">
    <property type="entry name" value="Nucleotide-diphossugar_trans"/>
</dbReference>
<dbReference type="PANTHER" id="PTHR43179:SF12">
    <property type="entry name" value="GALACTOFURANOSYLTRANSFERASE GLFT2"/>
    <property type="match status" value="1"/>
</dbReference>
<sequence length="343" mass="39499">MKKPPLVSVIITNWNGGELYKKCIKSLSEIDYPKWELVVVDDASTDDSFKTPLPKSSKLIINKKNVNFARANNIGYGYAKGKYILLLNNDTLVPRDFLTNMTERMEADSNIGVLQPKIRLMDSPGYLDNAGSFMTRIGFLHHWGFGRKDSEEFDKEKEIFSAKGACMLIRNEIIKKSGLFDEDYISYFEETDFCWRILLMGYKVLYYPGTEILHKVGFTTKRINVLQINYNSYKNRIATLIKNLGFFNLTFILPAHLVVSCGIAAAFALKGQFNNSFMIIRAIWWNIVNLQKTLSKRSKVQALRKVSDGEIFRSLMAPVDWKGFFGDFKRIEKDLRLSLNQKR</sequence>
<proteinExistence type="inferred from homology"/>
<evidence type="ECO:0000256" key="1">
    <source>
        <dbReference type="ARBA" id="ARBA00006739"/>
    </source>
</evidence>
<gene>
    <name evidence="6" type="ORF">UX13_C0001G0022</name>
</gene>
<organism evidence="6 7">
    <name type="scientific">Candidatus Woesebacteria bacterium GW2011_GWB1_45_5</name>
    <dbReference type="NCBI Taxonomy" id="1618581"/>
    <lineage>
        <taxon>Bacteria</taxon>
        <taxon>Candidatus Woeseibacteriota</taxon>
    </lineage>
</organism>
<dbReference type="Gene3D" id="3.90.550.10">
    <property type="entry name" value="Spore Coat Polysaccharide Biosynthesis Protein SpsA, Chain A"/>
    <property type="match status" value="1"/>
</dbReference>
<dbReference type="CDD" id="cd04186">
    <property type="entry name" value="GT_2_like_c"/>
    <property type="match status" value="1"/>
</dbReference>
<dbReference type="SUPFAM" id="SSF53448">
    <property type="entry name" value="Nucleotide-diphospho-sugar transferases"/>
    <property type="match status" value="1"/>
</dbReference>
<name>A0A0G1MRF9_9BACT</name>
<evidence type="ECO:0000256" key="3">
    <source>
        <dbReference type="ARBA" id="ARBA00022679"/>
    </source>
</evidence>
<evidence type="ECO:0000259" key="5">
    <source>
        <dbReference type="Pfam" id="PF00535"/>
    </source>
</evidence>
<keyword evidence="3 6" id="KW-0808">Transferase</keyword>